<keyword evidence="9" id="KW-0150">Chloroplast</keyword>
<evidence type="ECO:0000256" key="4">
    <source>
        <dbReference type="ARBA" id="ARBA00022714"/>
    </source>
</evidence>
<evidence type="ECO:0000256" key="9">
    <source>
        <dbReference type="RuleBase" id="RU364001"/>
    </source>
</evidence>
<proteinExistence type="inferred from homology"/>
<keyword evidence="6 9" id="KW-0249">Electron transport</keyword>
<dbReference type="InterPro" id="IPR012675">
    <property type="entry name" value="Beta-grasp_dom_sf"/>
</dbReference>
<keyword evidence="4 9" id="KW-0001">2Fe-2S</keyword>
<evidence type="ECO:0000256" key="2">
    <source>
        <dbReference type="ARBA" id="ARBA00007874"/>
    </source>
</evidence>
<dbReference type="GO" id="GO:0046872">
    <property type="term" value="F:metal ion binding"/>
    <property type="evidence" value="ECO:0007669"/>
    <property type="project" value="UniProtKB-KW"/>
</dbReference>
<dbReference type="Gene3D" id="3.10.20.30">
    <property type="match status" value="1"/>
</dbReference>
<dbReference type="GO" id="GO:0009055">
    <property type="term" value="F:electron transfer activity"/>
    <property type="evidence" value="ECO:0007669"/>
    <property type="project" value="InterPro"/>
</dbReference>
<evidence type="ECO:0000256" key="7">
    <source>
        <dbReference type="ARBA" id="ARBA00023004"/>
    </source>
</evidence>
<reference evidence="12" key="1">
    <citation type="submission" date="2025-08" db="UniProtKB">
        <authorList>
            <consortium name="RefSeq"/>
        </authorList>
    </citation>
    <scope>IDENTIFICATION</scope>
</reference>
<dbReference type="GO" id="GO:0009507">
    <property type="term" value="C:chloroplast"/>
    <property type="evidence" value="ECO:0007669"/>
    <property type="project" value="UniProtKB-SubCell"/>
</dbReference>
<dbReference type="GO" id="GO:0022900">
    <property type="term" value="P:electron transport chain"/>
    <property type="evidence" value="ECO:0007669"/>
    <property type="project" value="InterPro"/>
</dbReference>
<dbReference type="GO" id="GO:0051537">
    <property type="term" value="F:2 iron, 2 sulfur cluster binding"/>
    <property type="evidence" value="ECO:0007669"/>
    <property type="project" value="UniProtKB-KW"/>
</dbReference>
<name>A0AB40BAR1_DIOCR</name>
<evidence type="ECO:0000256" key="6">
    <source>
        <dbReference type="ARBA" id="ARBA00022982"/>
    </source>
</evidence>
<dbReference type="PANTHER" id="PTHR43112:SF30">
    <property type="entry name" value="FERREDOXIN-3, CHLOROPLASTIC"/>
    <property type="match status" value="1"/>
</dbReference>
<dbReference type="InterPro" id="IPR001041">
    <property type="entry name" value="2Fe-2S_ferredoxin-type"/>
</dbReference>
<comment type="similarity">
    <text evidence="2 9">Belongs to the 2Fe2S plant-type ferredoxin family.</text>
</comment>
<evidence type="ECO:0000313" key="11">
    <source>
        <dbReference type="Proteomes" id="UP001515500"/>
    </source>
</evidence>
<dbReference type="PROSITE" id="PS51085">
    <property type="entry name" value="2FE2S_FER_2"/>
    <property type="match status" value="1"/>
</dbReference>
<evidence type="ECO:0000256" key="8">
    <source>
        <dbReference type="ARBA" id="ARBA00023014"/>
    </source>
</evidence>
<dbReference type="GeneID" id="120260351"/>
<feature type="domain" description="2Fe-2S ferredoxin-type" evidence="10">
    <location>
        <begin position="58"/>
        <end position="149"/>
    </location>
</feature>
<keyword evidence="8 9" id="KW-0411">Iron-sulfur</keyword>
<evidence type="ECO:0000256" key="3">
    <source>
        <dbReference type="ARBA" id="ARBA00022448"/>
    </source>
</evidence>
<dbReference type="PANTHER" id="PTHR43112">
    <property type="entry name" value="FERREDOXIN"/>
    <property type="match status" value="1"/>
</dbReference>
<dbReference type="InterPro" id="IPR010241">
    <property type="entry name" value="Fd_pln"/>
</dbReference>
<keyword evidence="7 9" id="KW-0408">Iron</keyword>
<dbReference type="PROSITE" id="PS00197">
    <property type="entry name" value="2FE2S_FER_1"/>
    <property type="match status" value="1"/>
</dbReference>
<keyword evidence="9" id="KW-0934">Plastid</keyword>
<evidence type="ECO:0000256" key="5">
    <source>
        <dbReference type="ARBA" id="ARBA00022723"/>
    </source>
</evidence>
<keyword evidence="5 9" id="KW-0479">Metal-binding</keyword>
<accession>A0AB40BAR1</accession>
<dbReference type="RefSeq" id="XP_039123736.1">
    <property type="nucleotide sequence ID" value="XM_039267802.1"/>
</dbReference>
<protein>
    <recommendedName>
        <fullName evidence="9">Ferredoxin</fullName>
    </recommendedName>
</protein>
<dbReference type="InterPro" id="IPR006058">
    <property type="entry name" value="2Fe2S_fd_BS"/>
</dbReference>
<gene>
    <name evidence="12" type="primary">LOC120260351</name>
</gene>
<dbReference type="FunFam" id="3.10.20.30:FF:000014">
    <property type="entry name" value="Ferredoxin"/>
    <property type="match status" value="1"/>
</dbReference>
<organism evidence="11 12">
    <name type="scientific">Dioscorea cayennensis subsp. rotundata</name>
    <name type="common">White Guinea yam</name>
    <name type="synonym">Dioscorea rotundata</name>
    <dbReference type="NCBI Taxonomy" id="55577"/>
    <lineage>
        <taxon>Eukaryota</taxon>
        <taxon>Viridiplantae</taxon>
        <taxon>Streptophyta</taxon>
        <taxon>Embryophyta</taxon>
        <taxon>Tracheophyta</taxon>
        <taxon>Spermatophyta</taxon>
        <taxon>Magnoliopsida</taxon>
        <taxon>Liliopsida</taxon>
        <taxon>Dioscoreales</taxon>
        <taxon>Dioscoreaceae</taxon>
        <taxon>Dioscorea</taxon>
    </lineage>
</organism>
<comment type="subcellular location">
    <subcellularLocation>
        <location evidence="1 9">Plastid</location>
        <location evidence="1 9">Chloroplast</location>
    </subcellularLocation>
</comment>
<keyword evidence="3 9" id="KW-0813">Transport</keyword>
<dbReference type="InterPro" id="IPR036010">
    <property type="entry name" value="2Fe-2S_ferredoxin-like_sf"/>
</dbReference>
<keyword evidence="11" id="KW-1185">Reference proteome</keyword>
<dbReference type="CDD" id="cd00207">
    <property type="entry name" value="fer2"/>
    <property type="match status" value="1"/>
</dbReference>
<evidence type="ECO:0000259" key="10">
    <source>
        <dbReference type="PROSITE" id="PS51085"/>
    </source>
</evidence>
<comment type="cofactor">
    <cofactor evidence="9">
        <name>[2Fe-2S] cluster</name>
        <dbReference type="ChEBI" id="CHEBI:190135"/>
    </cofactor>
    <text evidence="9">Binds 1 [2Fe-2S] cluster.</text>
</comment>
<evidence type="ECO:0000313" key="12">
    <source>
        <dbReference type="RefSeq" id="XP_039123736.1"/>
    </source>
</evidence>
<comment type="function">
    <text evidence="9">Ferredoxins are iron-sulfur proteins that transfer electrons in a wide variety of metabolic reactions.</text>
</comment>
<dbReference type="SUPFAM" id="SSF54292">
    <property type="entry name" value="2Fe-2S ferredoxin-like"/>
    <property type="match status" value="1"/>
</dbReference>
<dbReference type="AlphaFoldDB" id="A0AB40BAR1"/>
<sequence length="152" mass="16286">MSTVALPTVSTFKGCVKSQGPSLLLRRSPSSLSFSKSYSKSFGLKSSNGFRATAMSVYKVKLIGPDGQQHEFDAPDDTYILDAAETAGVELPYSCRAGACSTCAGQLKSGDVDQSDGSFLDDSQMSKGYILTCVSYPRSDCIIHTHKEGELY</sequence>
<dbReference type="NCBIfam" id="TIGR02008">
    <property type="entry name" value="fdx_plant"/>
    <property type="match status" value="1"/>
</dbReference>
<evidence type="ECO:0000256" key="1">
    <source>
        <dbReference type="ARBA" id="ARBA00004229"/>
    </source>
</evidence>
<dbReference type="Proteomes" id="UP001515500">
    <property type="component" value="Chromosome 5"/>
</dbReference>
<dbReference type="Pfam" id="PF00111">
    <property type="entry name" value="Fer2"/>
    <property type="match status" value="1"/>
</dbReference>